<evidence type="ECO:0000313" key="2">
    <source>
        <dbReference type="Proteomes" id="UP001149860"/>
    </source>
</evidence>
<name>A0ACD5DCJ2_9LACO</name>
<keyword evidence="2" id="KW-1185">Reference proteome</keyword>
<sequence>MGARFGGTPIWNDFIRPGTILAPCGKALTSYGGIPTGMKNRGNLLIDQTIKLNESVDKLKNGIQINISRVVVWVSLGTDGGISKLGQSIDPNSSVYKGTSINVDNQGSQVTLKDLKTGNFILYNNSYEIDPSGTHKNNQMYVKLIDGKTLQFESVFANNSSPITYLNSTAIGASGVGGYSAWAVIDSITAY</sequence>
<dbReference type="Proteomes" id="UP001149860">
    <property type="component" value="Chromosome"/>
</dbReference>
<organism evidence="1 2">
    <name type="scientific">Lentilactobacillus terminaliae</name>
    <dbReference type="NCBI Taxonomy" id="3003483"/>
    <lineage>
        <taxon>Bacteria</taxon>
        <taxon>Bacillati</taxon>
        <taxon>Bacillota</taxon>
        <taxon>Bacilli</taxon>
        <taxon>Lactobacillales</taxon>
        <taxon>Lactobacillaceae</taxon>
        <taxon>Lentilactobacillus</taxon>
    </lineage>
</organism>
<accession>A0ACD5DCJ2</accession>
<dbReference type="EMBL" id="CP168151">
    <property type="protein sequence ID" value="XFD39092.1"/>
    <property type="molecule type" value="Genomic_DNA"/>
</dbReference>
<proteinExistence type="predicted"/>
<evidence type="ECO:0000313" key="1">
    <source>
        <dbReference type="EMBL" id="XFD39092.1"/>
    </source>
</evidence>
<reference evidence="1" key="1">
    <citation type="submission" date="2024-08" db="EMBL/GenBank/DDBJ databases">
        <title>Lentilactobacillus sp. nov., isolated from tree bark.</title>
        <authorList>
            <person name="Phuengjayaem S."/>
            <person name="Tanasupawat S."/>
        </authorList>
    </citation>
    <scope>NUCLEOTIDE SEQUENCE</scope>
    <source>
        <strain evidence="1">SPB1-3</strain>
    </source>
</reference>
<protein>
    <submittedName>
        <fullName evidence="1">Uncharacterized protein</fullName>
    </submittedName>
</protein>
<gene>
    <name evidence="1" type="ORF">O0236_006555</name>
</gene>